<protein>
    <recommendedName>
        <fullName evidence="2 3">Heme chaperone HemW</fullName>
    </recommendedName>
</protein>
<dbReference type="GO" id="GO:0005737">
    <property type="term" value="C:cytoplasm"/>
    <property type="evidence" value="ECO:0007669"/>
    <property type="project" value="UniProtKB-SubCell"/>
</dbReference>
<evidence type="ECO:0000259" key="4">
    <source>
        <dbReference type="PROSITE" id="PS51918"/>
    </source>
</evidence>
<comment type="similarity">
    <text evidence="1">Belongs to the anaerobic coproporphyrinogen-III oxidase family. HemW subfamily.</text>
</comment>
<accession>A0A9E2KWY3</accession>
<dbReference type="EMBL" id="JAHLFM010000040">
    <property type="protein sequence ID" value="MBU3831022.1"/>
    <property type="molecule type" value="Genomic_DNA"/>
</dbReference>
<dbReference type="InterPro" id="IPR034505">
    <property type="entry name" value="Coproporphyrinogen-III_oxidase"/>
</dbReference>
<keyword evidence="3" id="KW-0479">Metal-binding</keyword>
<proteinExistence type="inferred from homology"/>
<dbReference type="PANTHER" id="PTHR13932">
    <property type="entry name" value="COPROPORPHYRINIGEN III OXIDASE"/>
    <property type="match status" value="1"/>
</dbReference>
<evidence type="ECO:0000313" key="6">
    <source>
        <dbReference type="Proteomes" id="UP000824247"/>
    </source>
</evidence>
<dbReference type="Pfam" id="PF04055">
    <property type="entry name" value="Radical_SAM"/>
    <property type="match status" value="1"/>
</dbReference>
<dbReference type="GO" id="GO:0046872">
    <property type="term" value="F:metal ion binding"/>
    <property type="evidence" value="ECO:0007669"/>
    <property type="project" value="UniProtKB-UniRule"/>
</dbReference>
<dbReference type="InterPro" id="IPR006638">
    <property type="entry name" value="Elp3/MiaA/NifB-like_rSAM"/>
</dbReference>
<organism evidence="5 6">
    <name type="scientific">Candidatus Ureaplasma intestinipullorum</name>
    <dbReference type="NCBI Taxonomy" id="2838770"/>
    <lineage>
        <taxon>Bacteria</taxon>
        <taxon>Bacillati</taxon>
        <taxon>Mycoplasmatota</taxon>
        <taxon>Mycoplasmoidales</taxon>
        <taxon>Mycoplasmoidaceae</taxon>
        <taxon>Ureaplasma</taxon>
    </lineage>
</organism>
<evidence type="ECO:0000313" key="5">
    <source>
        <dbReference type="EMBL" id="MBU3831022.1"/>
    </source>
</evidence>
<comment type="caution">
    <text evidence="5">The sequence shown here is derived from an EMBL/GenBank/DDBJ whole genome shotgun (WGS) entry which is preliminary data.</text>
</comment>
<dbReference type="GO" id="GO:0004109">
    <property type="term" value="F:coproporphyrinogen oxidase activity"/>
    <property type="evidence" value="ECO:0007669"/>
    <property type="project" value="InterPro"/>
</dbReference>
<dbReference type="AlphaFoldDB" id="A0A9E2KWY3"/>
<evidence type="ECO:0000256" key="3">
    <source>
        <dbReference type="RuleBase" id="RU364116"/>
    </source>
</evidence>
<dbReference type="SMART" id="SM00729">
    <property type="entry name" value="Elp3"/>
    <property type="match status" value="1"/>
</dbReference>
<dbReference type="NCBIfam" id="NF004567">
    <property type="entry name" value="PRK05904.1"/>
    <property type="match status" value="1"/>
</dbReference>
<reference evidence="5" key="2">
    <citation type="submission" date="2021-04" db="EMBL/GenBank/DDBJ databases">
        <authorList>
            <person name="Gilroy R."/>
        </authorList>
    </citation>
    <scope>NUCLEOTIDE SEQUENCE</scope>
    <source>
        <strain evidence="5">A5-1222</strain>
    </source>
</reference>
<keyword evidence="3" id="KW-0349">Heme</keyword>
<comment type="function">
    <text evidence="3">Probably acts as a heme chaperone, transferring heme to an unknown acceptor. Binds one molecule of heme per monomer, possibly covalently. Binds 1 [4Fe-4S] cluster. The cluster is coordinated with 3 cysteines and an exchangeable S-adenosyl-L-methionine.</text>
</comment>
<keyword evidence="3" id="KW-0963">Cytoplasm</keyword>
<evidence type="ECO:0000256" key="2">
    <source>
        <dbReference type="ARBA" id="ARBA00017228"/>
    </source>
</evidence>
<keyword evidence="3" id="KW-0411">Iron-sulfur</keyword>
<evidence type="ECO:0000256" key="1">
    <source>
        <dbReference type="ARBA" id="ARBA00006100"/>
    </source>
</evidence>
<dbReference type="SFLD" id="SFLDG01065">
    <property type="entry name" value="anaerobic_coproporphyrinogen-I"/>
    <property type="match status" value="1"/>
</dbReference>
<reference evidence="5" key="1">
    <citation type="journal article" date="2021" name="PeerJ">
        <title>Extensive microbial diversity within the chicken gut microbiome revealed by metagenomics and culture.</title>
        <authorList>
            <person name="Gilroy R."/>
            <person name="Ravi A."/>
            <person name="Getino M."/>
            <person name="Pursley I."/>
            <person name="Horton D.L."/>
            <person name="Alikhan N.F."/>
            <person name="Baker D."/>
            <person name="Gharbi K."/>
            <person name="Hall N."/>
            <person name="Watson M."/>
            <person name="Adriaenssens E.M."/>
            <person name="Foster-Nyarko E."/>
            <person name="Jarju S."/>
            <person name="Secka A."/>
            <person name="Antonio M."/>
            <person name="Oren A."/>
            <person name="Chaudhuri R.R."/>
            <person name="La Ragione R."/>
            <person name="Hildebrand F."/>
            <person name="Pallen M.J."/>
        </authorList>
    </citation>
    <scope>NUCLEOTIDE SEQUENCE</scope>
    <source>
        <strain evidence="5">A5-1222</strain>
    </source>
</reference>
<dbReference type="Gene3D" id="3.80.30.20">
    <property type="entry name" value="tm_1862 like domain"/>
    <property type="match status" value="1"/>
</dbReference>
<dbReference type="InterPro" id="IPR023404">
    <property type="entry name" value="rSAM_horseshoe"/>
</dbReference>
<dbReference type="PROSITE" id="PS51918">
    <property type="entry name" value="RADICAL_SAM"/>
    <property type="match status" value="1"/>
</dbReference>
<dbReference type="InterPro" id="IPR004559">
    <property type="entry name" value="HemW-like"/>
</dbReference>
<dbReference type="PANTHER" id="PTHR13932:SF5">
    <property type="entry name" value="RADICAL S-ADENOSYL METHIONINE DOMAIN-CONTAINING PROTEIN 1, MITOCHONDRIAL"/>
    <property type="match status" value="1"/>
</dbReference>
<gene>
    <name evidence="5" type="primary">hemW</name>
    <name evidence="5" type="ORF">H9897_02610</name>
</gene>
<dbReference type="SFLD" id="SFLDS00029">
    <property type="entry name" value="Radical_SAM"/>
    <property type="match status" value="1"/>
</dbReference>
<dbReference type="GO" id="GO:0051539">
    <property type="term" value="F:4 iron, 4 sulfur cluster binding"/>
    <property type="evidence" value="ECO:0007669"/>
    <property type="project" value="UniProtKB-UniRule"/>
</dbReference>
<keyword evidence="3" id="KW-0143">Chaperone</keyword>
<dbReference type="InterPro" id="IPR058240">
    <property type="entry name" value="rSAM_sf"/>
</dbReference>
<name>A0A9E2KWY3_9BACT</name>
<dbReference type="NCBIfam" id="TIGR00539">
    <property type="entry name" value="hemN_rel"/>
    <property type="match status" value="1"/>
</dbReference>
<sequence length="351" mass="41904">MTKHLYIHIPFCKNICTYCDFVRIRTNDINLITNYCNEIIRQVKLTSEPGQYKTIYIGGGTPNYIPDNILEVFLFELSKYIDYSSEYEFTIECNPEFLTSDQAKIFYNNKINRVSIGGQILNNKILKLLNRHHNKYDIVNAIKNCYNNNINNISVDFIYNLPFMTIQDIDDIFDFIKLHKIPHVSFYSLELKENSILNKKKYKLNLENDEQQFIYIKSKFEEINYQRYEISNWAINEQYFAKHNLAYWNSKSWKAIGNGAHGFEYKKIYKIKKDNKNKYFVEIDDMNLEDYYFQIIMMGLRLTKGINISIEPYKSAYIFFKDKIKNCTIDNNYLRCNNIDLLDDLLLNLLD</sequence>
<keyword evidence="3" id="KW-0949">S-adenosyl-L-methionine</keyword>
<keyword evidence="3" id="KW-0004">4Fe-4S</keyword>
<keyword evidence="3" id="KW-0408">Iron</keyword>
<dbReference type="GO" id="GO:0006779">
    <property type="term" value="P:porphyrin-containing compound biosynthetic process"/>
    <property type="evidence" value="ECO:0007669"/>
    <property type="project" value="InterPro"/>
</dbReference>
<dbReference type="Proteomes" id="UP000824247">
    <property type="component" value="Unassembled WGS sequence"/>
</dbReference>
<dbReference type="InterPro" id="IPR007197">
    <property type="entry name" value="rSAM"/>
</dbReference>
<feature type="domain" description="Radical SAM core" evidence="4">
    <location>
        <begin position="1"/>
        <end position="226"/>
    </location>
</feature>
<comment type="subcellular location">
    <subcellularLocation>
        <location evidence="3">Cytoplasm</location>
    </subcellularLocation>
</comment>
<dbReference type="SUPFAM" id="SSF102114">
    <property type="entry name" value="Radical SAM enzymes"/>
    <property type="match status" value="1"/>
</dbReference>